<evidence type="ECO:0000256" key="1">
    <source>
        <dbReference type="ARBA" id="ARBA00000085"/>
    </source>
</evidence>
<dbReference type="Pfam" id="PF13596">
    <property type="entry name" value="PAS_10"/>
    <property type="match status" value="1"/>
</dbReference>
<feature type="active site" evidence="5">
    <location>
        <position position="45"/>
    </location>
</feature>
<name>A0A2W7R5I6_9RHOB</name>
<sequence length="1434" mass="155061">MSDNSRSTGVPVIAIGASAGGLEACRALLKDLPKGMTAAFILVLHLDPSHDSMMVNLLADHTSLKVVQAKDGMALRPGHLHVIPPGVFLTVAQNCLHLSTPEDGQAVRMPFDVLLRSLAQDAGARAGCIVLSGTGTDGTKGSAEIHAAGGLVIAQDPDEASYSGMPQSAVSAGHVAHALPIGQMGAAVQDFLDDTATGAHPVPDKAATQPLPPSTDRYDNILAYLSKYAAQDLSLYKRGTLERRIARRMGLVGLGLGEMARYLGMLQADAEERAQLAADLLIHVTSFFRDKPVFTHLATKAIPDLVRDLPEGRPLRVWVAGCSTGEEAYSIAILCLEAMEAAKSDAQLQILASDIDPEAIAAARTGFYPKEIEADISPERLKRFFVPEKGGYRVTLALRDVIVFTVADLLSDPPFSKIDLVSCRNVLIYLGPEAQKRVIARCCFALRPRGLLLLGTAEMPGESDGCFASEDKDARLWRRIGHSHPADLQFSPPKHEEAASAPVSASGRNTALADLCRRIVLEHHAPAAVLLNQKLEVLYVLGPTEKYLTLTQGHPDTGVIGMLPKVLRARVRNAAATCTKDNPRVTVSGGRVSGAASFDITLHAISTEAEPMLLACFIDTPAAPSQPPSADATAQAVEDRIATLEAELDATRRDLSDALRDLEHEVEAHAVDTAESLSVNEEFQSTNEELLASKEELQSLNEELNALNSQLQETLERHRTTADDLQNVLYSTDVATLFLDLDLNIRFFTPAARAIFRVIPTDVGRPLADLASVSKDDNLAQDAMDVLASSEPKEREIESSDSTWFLRRIQPYRAEGGRVEGVVITYVDITERKRTNAALVTIMREADRATKAKSRFLAAASHDLRQPLQSLALLHKLQARHKPSTKGARLAALLDQTLNSMTAMLDSMLDVNRIQNGIVQPEMRPVSTAPMMKRLTEEFEPYCSLKGLQLRWVPCKTLVQTDPQLLEQILRNLLSNAVKYTPSGKILMGCKRHGDALRIYVCDTGIGIAKSETEAIFDAYHQVEITTALEDRGLGLGLSIVQRLARLMDHPISVRSTLGKGSTFTINVPLAAKGAEAEPALNAGSAQSDAQSKPQTGTILVVDDEARLRDLLSEVLSAEGHKVIAKATPKEALAWSRQNCILPDILLTDFDFRSSISGLELAQDLMRIWGISVPTLILTGDITSVTAQNISDSGFRHLVKPVAPEILTRLISDIITKTRSEKATELQTPEVRGTTVHLVDDDPMIRETMRRLFEAEGWKVVTYASAEDFLETPQPEKAACLLVDNHLPGMDGITLIEQLRARNSYLPMVMMTGHGDAALAVAALKAGASDLIEKPASAAELLGSVRQAMVTAKGGRALAGAREVAQQRFAELTTRERDVLARVLEGAPNKIIAADLGINQRTVENHRASVMRKTGATSLPDLVRLALAADTQGA</sequence>
<dbReference type="PROSITE" id="PS50109">
    <property type="entry name" value="HIS_KIN"/>
    <property type="match status" value="1"/>
</dbReference>
<reference evidence="14 15" key="1">
    <citation type="submission" date="2018-06" db="EMBL/GenBank/DDBJ databases">
        <title>Genomic Encyclopedia of Archaeal and Bacterial Type Strains, Phase II (KMG-II): from individual species to whole genera.</title>
        <authorList>
            <person name="Goeker M."/>
        </authorList>
    </citation>
    <scope>NUCLEOTIDE SEQUENCE [LARGE SCALE GENOMIC DNA]</scope>
    <source>
        <strain evidence="14 15">DSM 13087</strain>
    </source>
</reference>
<feature type="domain" description="CheB-type methylesterase" evidence="12">
    <location>
        <begin position="6"/>
        <end position="195"/>
    </location>
</feature>
<evidence type="ECO:0000256" key="3">
    <source>
        <dbReference type="ARBA" id="ARBA00022500"/>
    </source>
</evidence>
<dbReference type="SUPFAM" id="SSF47757">
    <property type="entry name" value="Chemotaxis receptor methyltransferase CheR, N-terminal domain"/>
    <property type="match status" value="1"/>
</dbReference>
<dbReference type="SUPFAM" id="SSF52172">
    <property type="entry name" value="CheY-like"/>
    <property type="match status" value="2"/>
</dbReference>
<dbReference type="Pfam" id="PF01339">
    <property type="entry name" value="CheB_methylest"/>
    <property type="match status" value="1"/>
</dbReference>
<evidence type="ECO:0000313" key="15">
    <source>
        <dbReference type="Proteomes" id="UP000249364"/>
    </source>
</evidence>
<keyword evidence="7" id="KW-0175">Coiled coil</keyword>
<evidence type="ECO:0000259" key="11">
    <source>
        <dbReference type="PROSITE" id="PS50113"/>
    </source>
</evidence>
<dbReference type="GO" id="GO:0008757">
    <property type="term" value="F:S-adenosylmethionine-dependent methyltransferase activity"/>
    <property type="evidence" value="ECO:0007669"/>
    <property type="project" value="InterPro"/>
</dbReference>
<dbReference type="RefSeq" id="WP_211307049.1">
    <property type="nucleotide sequence ID" value="NZ_QKZQ01000005.1"/>
</dbReference>
<evidence type="ECO:0000256" key="2">
    <source>
        <dbReference type="ARBA" id="ARBA00012438"/>
    </source>
</evidence>
<organism evidence="14 15">
    <name type="scientific">Roseinatronobacter thiooxidans</name>
    <dbReference type="NCBI Taxonomy" id="121821"/>
    <lineage>
        <taxon>Bacteria</taxon>
        <taxon>Pseudomonadati</taxon>
        <taxon>Pseudomonadota</taxon>
        <taxon>Alphaproteobacteria</taxon>
        <taxon>Rhodobacterales</taxon>
        <taxon>Paracoccaceae</taxon>
        <taxon>Roseinatronobacter</taxon>
    </lineage>
</organism>
<dbReference type="SUPFAM" id="SSF55874">
    <property type="entry name" value="ATPase domain of HSP90 chaperone/DNA topoisomerase II/histidine kinase"/>
    <property type="match status" value="1"/>
</dbReference>
<dbReference type="PANTHER" id="PTHR24422">
    <property type="entry name" value="CHEMOTAXIS PROTEIN METHYLTRANSFERASE"/>
    <property type="match status" value="1"/>
</dbReference>
<dbReference type="Gene3D" id="3.40.50.180">
    <property type="entry name" value="Methylesterase CheB, C-terminal domain"/>
    <property type="match status" value="1"/>
</dbReference>
<dbReference type="InterPro" id="IPR029063">
    <property type="entry name" value="SAM-dependent_MTases_sf"/>
</dbReference>
<evidence type="ECO:0000259" key="8">
    <source>
        <dbReference type="PROSITE" id="PS50043"/>
    </source>
</evidence>
<evidence type="ECO:0000256" key="7">
    <source>
        <dbReference type="SAM" id="Coils"/>
    </source>
</evidence>
<keyword evidence="3 5" id="KW-0145">Chemotaxis</keyword>
<dbReference type="InterPro" id="IPR022641">
    <property type="entry name" value="CheR_N"/>
</dbReference>
<evidence type="ECO:0000259" key="9">
    <source>
        <dbReference type="PROSITE" id="PS50109"/>
    </source>
</evidence>
<dbReference type="InterPro" id="IPR000700">
    <property type="entry name" value="PAS-assoc_C"/>
</dbReference>
<dbReference type="SMART" id="SM00448">
    <property type="entry name" value="REC"/>
    <property type="match status" value="2"/>
</dbReference>
<feature type="domain" description="HTH luxR-type" evidence="8">
    <location>
        <begin position="1365"/>
        <end position="1430"/>
    </location>
</feature>
<dbReference type="Pfam" id="PF00196">
    <property type="entry name" value="GerE"/>
    <property type="match status" value="1"/>
</dbReference>
<dbReference type="Pfam" id="PF00072">
    <property type="entry name" value="Response_reg"/>
    <property type="match status" value="2"/>
</dbReference>
<dbReference type="EC" id="2.7.13.3" evidence="2"/>
<dbReference type="SMART" id="SM00138">
    <property type="entry name" value="MeTrc"/>
    <property type="match status" value="1"/>
</dbReference>
<dbReference type="STRING" id="121821.GCA_001870675_00266"/>
<dbReference type="Pfam" id="PF03705">
    <property type="entry name" value="CheR_N"/>
    <property type="match status" value="1"/>
</dbReference>
<feature type="domain" description="Response regulatory" evidence="10">
    <location>
        <begin position="1098"/>
        <end position="1215"/>
    </location>
</feature>
<dbReference type="InterPro" id="IPR035909">
    <property type="entry name" value="CheB_C"/>
</dbReference>
<dbReference type="Gene3D" id="1.10.287.130">
    <property type="match status" value="1"/>
</dbReference>
<dbReference type="SMART" id="SM00387">
    <property type="entry name" value="HATPase_c"/>
    <property type="match status" value="1"/>
</dbReference>
<keyword evidence="15" id="KW-1185">Reference proteome</keyword>
<dbReference type="InterPro" id="IPR003594">
    <property type="entry name" value="HATPase_dom"/>
</dbReference>
<evidence type="ECO:0000259" key="10">
    <source>
        <dbReference type="PROSITE" id="PS50110"/>
    </source>
</evidence>
<comment type="catalytic activity">
    <reaction evidence="1">
        <text>ATP + protein L-histidine = ADP + protein N-phospho-L-histidine.</text>
        <dbReference type="EC" id="2.7.13.3"/>
    </reaction>
</comment>
<dbReference type="InterPro" id="IPR022642">
    <property type="entry name" value="CheR_C"/>
</dbReference>
<accession>A0A2W7R5I6</accession>
<evidence type="ECO:0000259" key="13">
    <source>
        <dbReference type="PROSITE" id="PS50123"/>
    </source>
</evidence>
<dbReference type="FunFam" id="3.30.565.10:FF:000049">
    <property type="entry name" value="Two-component sensor histidine kinase"/>
    <property type="match status" value="1"/>
</dbReference>
<dbReference type="CDD" id="cd00082">
    <property type="entry name" value="HisKA"/>
    <property type="match status" value="1"/>
</dbReference>
<proteinExistence type="predicted"/>
<dbReference type="InterPro" id="IPR001789">
    <property type="entry name" value="Sig_transdc_resp-reg_receiver"/>
</dbReference>
<dbReference type="InterPro" id="IPR036097">
    <property type="entry name" value="HisK_dim/P_sf"/>
</dbReference>
<dbReference type="GO" id="GO:0006355">
    <property type="term" value="P:regulation of DNA-templated transcription"/>
    <property type="evidence" value="ECO:0007669"/>
    <property type="project" value="InterPro"/>
</dbReference>
<gene>
    <name evidence="14" type="ORF">LY56_01478</name>
</gene>
<dbReference type="InterPro" id="IPR000792">
    <property type="entry name" value="Tscrpt_reg_LuxR_C"/>
</dbReference>
<feature type="active site" evidence="5">
    <location>
        <position position="18"/>
    </location>
</feature>
<dbReference type="EMBL" id="QKZQ01000005">
    <property type="protein sequence ID" value="PZX45915.1"/>
    <property type="molecule type" value="Genomic_DNA"/>
</dbReference>
<evidence type="ECO:0000256" key="6">
    <source>
        <dbReference type="PROSITE-ProRule" id="PRU00169"/>
    </source>
</evidence>
<dbReference type="SUPFAM" id="SSF46894">
    <property type="entry name" value="C-terminal effector domain of the bipartite response regulators"/>
    <property type="match status" value="1"/>
</dbReference>
<dbReference type="GO" id="GO:0003677">
    <property type="term" value="F:DNA binding"/>
    <property type="evidence" value="ECO:0007669"/>
    <property type="project" value="UniProtKB-KW"/>
</dbReference>
<comment type="caution">
    <text evidence="14">The sequence shown here is derived from an EMBL/GenBank/DDBJ whole genome shotgun (WGS) entry which is preliminary data.</text>
</comment>
<dbReference type="InterPro" id="IPR003661">
    <property type="entry name" value="HisK_dim/P_dom"/>
</dbReference>
<dbReference type="PROSITE" id="PS50110">
    <property type="entry name" value="RESPONSE_REGULATORY"/>
    <property type="match status" value="2"/>
</dbReference>
<dbReference type="Gene3D" id="3.40.50.2300">
    <property type="match status" value="2"/>
</dbReference>
<dbReference type="InterPro" id="IPR036388">
    <property type="entry name" value="WH-like_DNA-bd_sf"/>
</dbReference>
<protein>
    <recommendedName>
        <fullName evidence="2">histidine kinase</fullName>
        <ecNumber evidence="2">2.7.13.3</ecNumber>
    </recommendedName>
</protein>
<feature type="domain" description="PAC" evidence="11">
    <location>
        <begin position="788"/>
        <end position="841"/>
    </location>
</feature>
<feature type="domain" description="Histidine kinase" evidence="9">
    <location>
        <begin position="859"/>
        <end position="1072"/>
    </location>
</feature>
<dbReference type="GO" id="GO:0000156">
    <property type="term" value="F:phosphorelay response regulator activity"/>
    <property type="evidence" value="ECO:0007669"/>
    <property type="project" value="InterPro"/>
</dbReference>
<dbReference type="PROSITE" id="PS50113">
    <property type="entry name" value="PAC"/>
    <property type="match status" value="1"/>
</dbReference>
<dbReference type="InterPro" id="IPR005467">
    <property type="entry name" value="His_kinase_dom"/>
</dbReference>
<dbReference type="SMART" id="SM00421">
    <property type="entry name" value="HTH_LUXR"/>
    <property type="match status" value="1"/>
</dbReference>
<dbReference type="Gene3D" id="3.30.450.20">
    <property type="entry name" value="PAS domain"/>
    <property type="match status" value="1"/>
</dbReference>
<keyword evidence="5" id="KW-0378">Hydrolase</keyword>
<keyword evidence="6" id="KW-0597">Phosphoprotein</keyword>
<keyword evidence="4" id="KW-0238">DNA-binding</keyword>
<feature type="coiled-coil region" evidence="7">
    <location>
        <begin position="634"/>
        <end position="728"/>
    </location>
</feature>
<dbReference type="Gene3D" id="1.10.10.10">
    <property type="entry name" value="Winged helix-like DNA-binding domain superfamily/Winged helix DNA-binding domain"/>
    <property type="match status" value="1"/>
</dbReference>
<dbReference type="SMART" id="SM00388">
    <property type="entry name" value="HisKA"/>
    <property type="match status" value="1"/>
</dbReference>
<dbReference type="PRINTS" id="PR00996">
    <property type="entry name" value="CHERMTFRASE"/>
</dbReference>
<dbReference type="PROSITE" id="PS00622">
    <property type="entry name" value="HTH_LUXR_1"/>
    <property type="match status" value="1"/>
</dbReference>
<dbReference type="InterPro" id="IPR000014">
    <property type="entry name" value="PAS"/>
</dbReference>
<feature type="domain" description="CheR-type methyltransferase" evidence="13">
    <location>
        <begin position="206"/>
        <end position="458"/>
    </location>
</feature>
<dbReference type="InterPro" id="IPR000780">
    <property type="entry name" value="CheR_MeTrfase"/>
</dbReference>
<dbReference type="CDD" id="cd06170">
    <property type="entry name" value="LuxR_C_like"/>
    <property type="match status" value="1"/>
</dbReference>
<dbReference type="CDD" id="cd16434">
    <property type="entry name" value="CheB-CheR_fusion"/>
    <property type="match status" value="1"/>
</dbReference>
<dbReference type="InterPro" id="IPR036890">
    <property type="entry name" value="HATPase_C_sf"/>
</dbReference>
<dbReference type="GO" id="GO:0006935">
    <property type="term" value="P:chemotaxis"/>
    <property type="evidence" value="ECO:0007669"/>
    <property type="project" value="UniProtKB-UniRule"/>
</dbReference>
<evidence type="ECO:0000256" key="5">
    <source>
        <dbReference type="PROSITE-ProRule" id="PRU00050"/>
    </source>
</evidence>
<feature type="domain" description="Response regulatory" evidence="10">
    <location>
        <begin position="1235"/>
        <end position="1349"/>
    </location>
</feature>
<dbReference type="Proteomes" id="UP000249364">
    <property type="component" value="Unassembled WGS sequence"/>
</dbReference>
<dbReference type="Gene3D" id="3.40.50.150">
    <property type="entry name" value="Vaccinia Virus protein VP39"/>
    <property type="match status" value="1"/>
</dbReference>
<dbReference type="Pfam" id="PF02518">
    <property type="entry name" value="HATPase_c"/>
    <property type="match status" value="1"/>
</dbReference>
<dbReference type="GO" id="GO:0005737">
    <property type="term" value="C:cytoplasm"/>
    <property type="evidence" value="ECO:0007669"/>
    <property type="project" value="InterPro"/>
</dbReference>
<dbReference type="GO" id="GO:0000155">
    <property type="term" value="F:phosphorelay sensor kinase activity"/>
    <property type="evidence" value="ECO:0007669"/>
    <property type="project" value="InterPro"/>
</dbReference>
<dbReference type="InterPro" id="IPR011006">
    <property type="entry name" value="CheY-like_superfamily"/>
</dbReference>
<dbReference type="PRINTS" id="PR00038">
    <property type="entry name" value="HTHLUXR"/>
</dbReference>
<dbReference type="SUPFAM" id="SSF53335">
    <property type="entry name" value="S-adenosyl-L-methionine-dependent methyltransferases"/>
    <property type="match status" value="1"/>
</dbReference>
<dbReference type="SUPFAM" id="SSF52738">
    <property type="entry name" value="Methylesterase CheB, C-terminal domain"/>
    <property type="match status" value="1"/>
</dbReference>
<dbReference type="SUPFAM" id="SSF55785">
    <property type="entry name" value="PYP-like sensor domain (PAS domain)"/>
    <property type="match status" value="1"/>
</dbReference>
<feature type="active site" evidence="5">
    <location>
        <position position="137"/>
    </location>
</feature>
<dbReference type="PROSITE" id="PS50122">
    <property type="entry name" value="CHEB"/>
    <property type="match status" value="1"/>
</dbReference>
<dbReference type="SUPFAM" id="SSF47384">
    <property type="entry name" value="Homodimeric domain of signal transducing histidine kinase"/>
    <property type="match status" value="1"/>
</dbReference>
<dbReference type="PROSITE" id="PS50123">
    <property type="entry name" value="CHER"/>
    <property type="match status" value="1"/>
</dbReference>
<dbReference type="GO" id="GO:0008984">
    <property type="term" value="F:protein-glutamate methylesterase activity"/>
    <property type="evidence" value="ECO:0007669"/>
    <property type="project" value="InterPro"/>
</dbReference>
<feature type="modified residue" description="4-aspartylphosphate" evidence="6">
    <location>
        <position position="1149"/>
    </location>
</feature>
<dbReference type="InterPro" id="IPR000673">
    <property type="entry name" value="Sig_transdc_resp-reg_Me-estase"/>
</dbReference>
<dbReference type="CDD" id="cd00130">
    <property type="entry name" value="PAS"/>
    <property type="match status" value="1"/>
</dbReference>
<dbReference type="InterPro" id="IPR050903">
    <property type="entry name" value="Bact_Chemotaxis_MeTrfase"/>
</dbReference>
<dbReference type="PANTHER" id="PTHR24422:SF27">
    <property type="entry name" value="PROTEIN-GLUTAMATE O-METHYLTRANSFERASE"/>
    <property type="match status" value="1"/>
</dbReference>
<dbReference type="Pfam" id="PF01739">
    <property type="entry name" value="CheR"/>
    <property type="match status" value="1"/>
</dbReference>
<dbReference type="Gene3D" id="3.30.565.10">
    <property type="entry name" value="Histidine kinase-like ATPase, C-terminal domain"/>
    <property type="match status" value="1"/>
</dbReference>
<evidence type="ECO:0000259" key="12">
    <source>
        <dbReference type="PROSITE" id="PS50122"/>
    </source>
</evidence>
<evidence type="ECO:0000256" key="4">
    <source>
        <dbReference type="ARBA" id="ARBA00023125"/>
    </source>
</evidence>
<feature type="modified residue" description="4-aspartylphosphate" evidence="6">
    <location>
        <position position="1284"/>
    </location>
</feature>
<dbReference type="InterPro" id="IPR016032">
    <property type="entry name" value="Sig_transdc_resp-reg_C-effctor"/>
</dbReference>
<evidence type="ECO:0000313" key="14">
    <source>
        <dbReference type="EMBL" id="PZX45915.1"/>
    </source>
</evidence>
<dbReference type="PROSITE" id="PS50043">
    <property type="entry name" value="HTH_LUXR_2"/>
    <property type="match status" value="1"/>
</dbReference>
<dbReference type="Pfam" id="PF00512">
    <property type="entry name" value="HisKA"/>
    <property type="match status" value="1"/>
</dbReference>
<dbReference type="InterPro" id="IPR035965">
    <property type="entry name" value="PAS-like_dom_sf"/>
</dbReference>